<dbReference type="HOGENOM" id="CLU_1980258_0_0_11"/>
<organism evidence="2 3">
    <name type="scientific">Streptantibioticus cattleyicolor (strain ATCC 35852 / DSM 46488 / JCM 4925 / NBRC 14057 / NRRL 8057)</name>
    <name type="common">Streptomyces cattleya</name>
    <dbReference type="NCBI Taxonomy" id="1003195"/>
    <lineage>
        <taxon>Bacteria</taxon>
        <taxon>Bacillati</taxon>
        <taxon>Actinomycetota</taxon>
        <taxon>Actinomycetes</taxon>
        <taxon>Kitasatosporales</taxon>
        <taxon>Streptomycetaceae</taxon>
        <taxon>Streptantibioticus</taxon>
    </lineage>
</organism>
<evidence type="ECO:0000313" key="2">
    <source>
        <dbReference type="EMBL" id="AEW99678.1"/>
    </source>
</evidence>
<feature type="region of interest" description="Disordered" evidence="1">
    <location>
        <begin position="1"/>
        <end position="49"/>
    </location>
</feature>
<evidence type="ECO:0000313" key="3">
    <source>
        <dbReference type="Proteomes" id="UP000007842"/>
    </source>
</evidence>
<proteinExistence type="predicted"/>
<accession>G8XGM8</accession>
<protein>
    <submittedName>
        <fullName evidence="2">Uncharacterized protein</fullName>
    </submittedName>
</protein>
<gene>
    <name evidence="2" type="ordered locus">SCATT_p14850</name>
</gene>
<feature type="compositionally biased region" description="Pro residues" evidence="1">
    <location>
        <begin position="34"/>
        <end position="43"/>
    </location>
</feature>
<sequence length="126" mass="13322">MPGGRERSRPPGTVEPGPRPRAGTRGRGGGVQLPAPPPPPLPQPQLQAGGSIWGSAEVMSGLIQELTMVIPPLGDWRRRARDLTDNSVGWNPSSDSSELAWASACRRADVVSTVVPRAVPGHRQPV</sequence>
<evidence type="ECO:0000256" key="1">
    <source>
        <dbReference type="SAM" id="MobiDB-lite"/>
    </source>
</evidence>
<dbReference type="Proteomes" id="UP000007842">
    <property type="component" value="Plasmid pSCATT"/>
</dbReference>
<keyword evidence="2" id="KW-0614">Plasmid</keyword>
<reference evidence="3" key="1">
    <citation type="submission" date="2011-12" db="EMBL/GenBank/DDBJ databases">
        <title>Complete genome sequence of Streptomyces cattleya strain DSM 46488.</title>
        <authorList>
            <person name="Ou H.-Y."/>
            <person name="Li P."/>
            <person name="Zhao C."/>
            <person name="O'Hagan D."/>
            <person name="Deng Z."/>
        </authorList>
    </citation>
    <scope>NUCLEOTIDE SEQUENCE [LARGE SCALE GENOMIC DNA]</scope>
    <source>
        <strain evidence="3">ATCC 35852 / DSM 46488 / JCM 4925 / NBRC 14057 / NRRL 8057</strain>
        <plasmid evidence="3">Plasmid pSCATT</plasmid>
    </source>
</reference>
<dbReference type="EMBL" id="CP003229">
    <property type="protein sequence ID" value="AEW99678.1"/>
    <property type="molecule type" value="Genomic_DNA"/>
</dbReference>
<name>G8XGM8_STREN</name>
<dbReference type="KEGG" id="scy:SCATT_p14850"/>
<dbReference type="AlphaFoldDB" id="G8XGM8"/>
<geneLocation type="plasmid" evidence="2 3">
    <name>pSCATT</name>
</geneLocation>
<keyword evidence="3" id="KW-1185">Reference proteome</keyword>
<dbReference type="PATRIC" id="fig|1003195.29.peg.7282"/>